<dbReference type="RefSeq" id="WP_175602164.1">
    <property type="nucleotide sequence ID" value="NZ_JABWGO010000004.1"/>
</dbReference>
<gene>
    <name evidence="1" type="ORF">HT134_21360</name>
</gene>
<accession>A0A7Y6IRR0</accession>
<sequence>MNSALGSMGALFGVSLGLFVLISLIVMAAGQGAPRGQEPGPVWLGGPGRGEHGVSTSGIVLVDRTPAWAPGTATDWVAAARTAEPGRRTGGACAGW</sequence>
<dbReference type="Proteomes" id="UP000546126">
    <property type="component" value="Unassembled WGS sequence"/>
</dbReference>
<reference evidence="1 2" key="1">
    <citation type="submission" date="2020-06" db="EMBL/GenBank/DDBJ databases">
        <authorList>
            <person name="Chanama M."/>
        </authorList>
    </citation>
    <scope>NUCLEOTIDE SEQUENCE [LARGE SCALE GENOMIC DNA]</scope>
    <source>
        <strain evidence="1 2">TBRC6557</strain>
    </source>
</reference>
<name>A0A7Y6IRR0_9ACTN</name>
<evidence type="ECO:0000313" key="2">
    <source>
        <dbReference type="Proteomes" id="UP000546126"/>
    </source>
</evidence>
<comment type="caution">
    <text evidence="1">The sequence shown here is derived from an EMBL/GenBank/DDBJ whole genome shotgun (WGS) entry which is preliminary data.</text>
</comment>
<proteinExistence type="predicted"/>
<keyword evidence="2" id="KW-1185">Reference proteome</keyword>
<protein>
    <submittedName>
        <fullName evidence="1">Uncharacterized protein</fullName>
    </submittedName>
</protein>
<organism evidence="1 2">
    <name type="scientific">Nonomuraea rhodomycinica</name>
    <dbReference type="NCBI Taxonomy" id="1712872"/>
    <lineage>
        <taxon>Bacteria</taxon>
        <taxon>Bacillati</taxon>
        <taxon>Actinomycetota</taxon>
        <taxon>Actinomycetes</taxon>
        <taxon>Streptosporangiales</taxon>
        <taxon>Streptosporangiaceae</taxon>
        <taxon>Nonomuraea</taxon>
    </lineage>
</organism>
<dbReference type="EMBL" id="JABWGO010000004">
    <property type="protein sequence ID" value="NUW42668.1"/>
    <property type="molecule type" value="Genomic_DNA"/>
</dbReference>
<evidence type="ECO:0000313" key="1">
    <source>
        <dbReference type="EMBL" id="NUW42668.1"/>
    </source>
</evidence>
<dbReference type="AlphaFoldDB" id="A0A7Y6IRR0"/>